<feature type="compositionally biased region" description="Polar residues" evidence="1">
    <location>
        <begin position="54"/>
        <end position="84"/>
    </location>
</feature>
<evidence type="ECO:0000256" key="1">
    <source>
        <dbReference type="SAM" id="MobiDB-lite"/>
    </source>
</evidence>
<reference evidence="2" key="1">
    <citation type="submission" date="2021-09" db="EMBL/GenBank/DDBJ databases">
        <authorList>
            <consortium name="AG Swart"/>
            <person name="Singh M."/>
            <person name="Singh A."/>
            <person name="Seah K."/>
            <person name="Emmerich C."/>
        </authorList>
    </citation>
    <scope>NUCLEOTIDE SEQUENCE</scope>
    <source>
        <strain evidence="2">ATCC30299</strain>
    </source>
</reference>
<protein>
    <submittedName>
        <fullName evidence="2">Uncharacterized protein</fullName>
    </submittedName>
</protein>
<evidence type="ECO:0000313" key="3">
    <source>
        <dbReference type="Proteomes" id="UP001162131"/>
    </source>
</evidence>
<organism evidence="2 3">
    <name type="scientific">Blepharisma stoltei</name>
    <dbReference type="NCBI Taxonomy" id="1481888"/>
    <lineage>
        <taxon>Eukaryota</taxon>
        <taxon>Sar</taxon>
        <taxon>Alveolata</taxon>
        <taxon>Ciliophora</taxon>
        <taxon>Postciliodesmatophora</taxon>
        <taxon>Heterotrichea</taxon>
        <taxon>Heterotrichida</taxon>
        <taxon>Blepharismidae</taxon>
        <taxon>Blepharisma</taxon>
    </lineage>
</organism>
<sequence length="277" mass="32018">MNLDSHLAQEDTEILNALSFLISKYSSIKRNLLANELYIPHQEKRLNKSSSSSNLECLSTDSEGSISQPYETRQHYSGPSRSRASSIVKRSPKVSVYSIDQYYTIDTVFSSLVEKYMGTSWIQLSDDGPEIHKTAIKQFFLDCCVSDQTFMNLLLHPLISKEWITLDDFTKSIEGANKISAFGLFHLSLLRPNDKAKKKSYKFERLLFYFRFVEHEAGNGLGRDSLFRVLDMADRRARSQLEMWVEMLMKKANAMRGYQKDKISFNEFRYLMSEGVM</sequence>
<name>A0AAU9K102_9CILI</name>
<comment type="caution">
    <text evidence="2">The sequence shown here is derived from an EMBL/GenBank/DDBJ whole genome shotgun (WGS) entry which is preliminary data.</text>
</comment>
<dbReference type="AlphaFoldDB" id="A0AAU9K102"/>
<feature type="region of interest" description="Disordered" evidence="1">
    <location>
        <begin position="50"/>
        <end position="84"/>
    </location>
</feature>
<keyword evidence="3" id="KW-1185">Reference proteome</keyword>
<accession>A0AAU9K102</accession>
<gene>
    <name evidence="2" type="ORF">BSTOLATCC_MIC57024</name>
</gene>
<dbReference type="EMBL" id="CAJZBQ010000055">
    <property type="protein sequence ID" value="CAG9332732.1"/>
    <property type="molecule type" value="Genomic_DNA"/>
</dbReference>
<proteinExistence type="predicted"/>
<evidence type="ECO:0000313" key="2">
    <source>
        <dbReference type="EMBL" id="CAG9332732.1"/>
    </source>
</evidence>
<dbReference type="Proteomes" id="UP001162131">
    <property type="component" value="Unassembled WGS sequence"/>
</dbReference>